<dbReference type="GO" id="GO:0003964">
    <property type="term" value="F:RNA-directed DNA polymerase activity"/>
    <property type="evidence" value="ECO:0007669"/>
    <property type="project" value="UniProtKB-KW"/>
</dbReference>
<name>A0AAV4DJX8_9GAST</name>
<protein>
    <submittedName>
        <fullName evidence="1">Reverse transcriptase</fullName>
    </submittedName>
</protein>
<keyword evidence="1" id="KW-0695">RNA-directed DNA polymerase</keyword>
<gene>
    <name evidence="1" type="ORF">PoB_007068100</name>
</gene>
<evidence type="ECO:0000313" key="1">
    <source>
        <dbReference type="EMBL" id="GFO44176.1"/>
    </source>
</evidence>
<keyword evidence="1" id="KW-0548">Nucleotidyltransferase</keyword>
<dbReference type="Proteomes" id="UP000735302">
    <property type="component" value="Unassembled WGS sequence"/>
</dbReference>
<reference evidence="1 2" key="1">
    <citation type="journal article" date="2021" name="Elife">
        <title>Chloroplast acquisition without the gene transfer in kleptoplastic sea slugs, Plakobranchus ocellatus.</title>
        <authorList>
            <person name="Maeda T."/>
            <person name="Takahashi S."/>
            <person name="Yoshida T."/>
            <person name="Shimamura S."/>
            <person name="Takaki Y."/>
            <person name="Nagai Y."/>
            <person name="Toyoda A."/>
            <person name="Suzuki Y."/>
            <person name="Arimoto A."/>
            <person name="Ishii H."/>
            <person name="Satoh N."/>
            <person name="Nishiyama T."/>
            <person name="Hasebe M."/>
            <person name="Maruyama T."/>
            <person name="Minagawa J."/>
            <person name="Obokata J."/>
            <person name="Shigenobu S."/>
        </authorList>
    </citation>
    <scope>NUCLEOTIDE SEQUENCE [LARGE SCALE GENOMIC DNA]</scope>
</reference>
<accession>A0AAV4DJX8</accession>
<proteinExistence type="predicted"/>
<evidence type="ECO:0000313" key="2">
    <source>
        <dbReference type="Proteomes" id="UP000735302"/>
    </source>
</evidence>
<keyword evidence="1" id="KW-0808">Transferase</keyword>
<dbReference type="EMBL" id="BLXT01007928">
    <property type="protein sequence ID" value="GFO44176.1"/>
    <property type="molecule type" value="Genomic_DNA"/>
</dbReference>
<organism evidence="1 2">
    <name type="scientific">Plakobranchus ocellatus</name>
    <dbReference type="NCBI Taxonomy" id="259542"/>
    <lineage>
        <taxon>Eukaryota</taxon>
        <taxon>Metazoa</taxon>
        <taxon>Spiralia</taxon>
        <taxon>Lophotrochozoa</taxon>
        <taxon>Mollusca</taxon>
        <taxon>Gastropoda</taxon>
        <taxon>Heterobranchia</taxon>
        <taxon>Euthyneura</taxon>
        <taxon>Panpulmonata</taxon>
        <taxon>Sacoglossa</taxon>
        <taxon>Placobranchoidea</taxon>
        <taxon>Plakobranchidae</taxon>
        <taxon>Plakobranchus</taxon>
    </lineage>
</organism>
<dbReference type="AlphaFoldDB" id="A0AAV4DJX8"/>
<sequence length="108" mass="11626">MGFLGNIVSQTLDSLSCNQFSDKKISREAIGTTSSGASLSNVISTITQQYAEFYLECLVLCVADDLCRAVRFQLAAKTCTVVGPSSFTGLQVDPGSTKFIRLKFTKSV</sequence>
<comment type="caution">
    <text evidence="1">The sequence shown here is derived from an EMBL/GenBank/DDBJ whole genome shotgun (WGS) entry which is preliminary data.</text>
</comment>
<keyword evidence="2" id="KW-1185">Reference proteome</keyword>